<proteinExistence type="predicted"/>
<name>X1TG53_9ZZZZ</name>
<reference evidence="1" key="1">
    <citation type="journal article" date="2014" name="Front. Microbiol.">
        <title>High frequency of phylogenetically diverse reductive dehalogenase-homologous genes in deep subseafloor sedimentary metagenomes.</title>
        <authorList>
            <person name="Kawai M."/>
            <person name="Futagami T."/>
            <person name="Toyoda A."/>
            <person name="Takaki Y."/>
            <person name="Nishi S."/>
            <person name="Hori S."/>
            <person name="Arai W."/>
            <person name="Tsubouchi T."/>
            <person name="Morono Y."/>
            <person name="Uchiyama I."/>
            <person name="Ito T."/>
            <person name="Fujiyama A."/>
            <person name="Inagaki F."/>
            <person name="Takami H."/>
        </authorList>
    </citation>
    <scope>NUCLEOTIDE SEQUENCE</scope>
    <source>
        <strain evidence="1">Expedition CK06-06</strain>
    </source>
</reference>
<dbReference type="AlphaFoldDB" id="X1TG53"/>
<sequence>MGVLFRSRLGGHSRLHSSSEQCIVVGFVLQGYSLFHLGNVLH</sequence>
<organism evidence="1">
    <name type="scientific">marine sediment metagenome</name>
    <dbReference type="NCBI Taxonomy" id="412755"/>
    <lineage>
        <taxon>unclassified sequences</taxon>
        <taxon>metagenomes</taxon>
        <taxon>ecological metagenomes</taxon>
    </lineage>
</organism>
<gene>
    <name evidence="1" type="ORF">S12H4_40094</name>
</gene>
<dbReference type="EMBL" id="BARW01024301">
    <property type="protein sequence ID" value="GAI90346.1"/>
    <property type="molecule type" value="Genomic_DNA"/>
</dbReference>
<protein>
    <submittedName>
        <fullName evidence="1">Uncharacterized protein</fullName>
    </submittedName>
</protein>
<comment type="caution">
    <text evidence="1">The sequence shown here is derived from an EMBL/GenBank/DDBJ whole genome shotgun (WGS) entry which is preliminary data.</text>
</comment>
<accession>X1TG53</accession>
<feature type="non-terminal residue" evidence="1">
    <location>
        <position position="42"/>
    </location>
</feature>
<evidence type="ECO:0000313" key="1">
    <source>
        <dbReference type="EMBL" id="GAI90346.1"/>
    </source>
</evidence>